<proteinExistence type="predicted"/>
<sequence>MQSFCYATFALGGIPPSAKCGRSLLQTHNHDVVRFCADSTESNK</sequence>
<evidence type="ECO:0000313" key="1">
    <source>
        <dbReference type="EMBL" id="CAB5501085.1"/>
    </source>
</evidence>
<reference evidence="1 2" key="1">
    <citation type="submission" date="2020-05" db="EMBL/GenBank/DDBJ databases">
        <authorList>
            <person name="Petersen J."/>
            <person name="Sayavedra L."/>
        </authorList>
    </citation>
    <scope>NUCLEOTIDE SEQUENCE [LARGE SCALE GENOMIC DNA]</scope>
    <source>
        <strain evidence="1">B thermophilus SOXS</strain>
    </source>
</reference>
<gene>
    <name evidence="1" type="ORF">THERMOS_1332</name>
</gene>
<accession>A0A8H9CFU9</accession>
<comment type="caution">
    <text evidence="1">The sequence shown here is derived from an EMBL/GenBank/DDBJ whole genome shotgun (WGS) entry which is preliminary data.</text>
</comment>
<name>A0A8H9CFU9_9GAMM</name>
<dbReference type="EMBL" id="CAESAQ020000064">
    <property type="protein sequence ID" value="CAB5501085.1"/>
    <property type="molecule type" value="Genomic_DNA"/>
</dbReference>
<organism evidence="1 2">
    <name type="scientific">Bathymodiolus thermophilus thioautotrophic gill symbiont</name>
    <dbReference type="NCBI Taxonomy" id="2360"/>
    <lineage>
        <taxon>Bacteria</taxon>
        <taxon>Pseudomonadati</taxon>
        <taxon>Pseudomonadota</taxon>
        <taxon>Gammaproteobacteria</taxon>
        <taxon>sulfur-oxidizing symbionts</taxon>
    </lineage>
</organism>
<dbReference type="Proteomes" id="UP000643672">
    <property type="component" value="Unassembled WGS sequence"/>
</dbReference>
<protein>
    <submittedName>
        <fullName evidence="1">Uncharacterized protein</fullName>
    </submittedName>
</protein>
<dbReference type="AlphaFoldDB" id="A0A8H9CFU9"/>
<evidence type="ECO:0000313" key="2">
    <source>
        <dbReference type="Proteomes" id="UP000643672"/>
    </source>
</evidence>
<keyword evidence="2" id="KW-1185">Reference proteome</keyword>